<dbReference type="PROSITE" id="PS50977">
    <property type="entry name" value="HTH_TETR_2"/>
    <property type="match status" value="1"/>
</dbReference>
<evidence type="ECO:0000256" key="4">
    <source>
        <dbReference type="ARBA" id="ARBA00023163"/>
    </source>
</evidence>
<dbReference type="InterPro" id="IPR001647">
    <property type="entry name" value="HTH_TetR"/>
</dbReference>
<keyword evidence="4" id="KW-0804">Transcription</keyword>
<dbReference type="InterPro" id="IPR039538">
    <property type="entry name" value="BetI_C"/>
</dbReference>
<evidence type="ECO:0000256" key="1">
    <source>
        <dbReference type="ARBA" id="ARBA00022491"/>
    </source>
</evidence>
<gene>
    <name evidence="7" type="primary">acrR_3</name>
    <name evidence="7" type="ORF">NWFMUON74_66400</name>
</gene>
<accession>A0A7G1KUB9</accession>
<protein>
    <submittedName>
        <fullName evidence="7">TetR family transcriptional regulator</fullName>
    </submittedName>
</protein>
<dbReference type="Pfam" id="PF00440">
    <property type="entry name" value="TetR_N"/>
    <property type="match status" value="1"/>
</dbReference>
<sequence length="201" mass="21617">MKHLSLRPCYPADVGTRDDLLAAAKQCLADRGYARTTVRDIVSASGSNLAAINYHFGTRDALLNQAMIESTTEAVQQILDAITASDAARPDARLAAFLRKLTTTFTADRALWAANIESLAQALHSGDVRNELSAKQQDARRSLAGMLLPDESDPDDDIGVVLLTLLDGMLIQWLLAPSVAPTPDRVITGLRAIVHALDSGR</sequence>
<dbReference type="InterPro" id="IPR036271">
    <property type="entry name" value="Tet_transcr_reg_TetR-rel_C_sf"/>
</dbReference>
<feature type="domain" description="HTH tetR-type" evidence="6">
    <location>
        <begin position="14"/>
        <end position="74"/>
    </location>
</feature>
<evidence type="ECO:0000259" key="6">
    <source>
        <dbReference type="PROSITE" id="PS50977"/>
    </source>
</evidence>
<dbReference type="GO" id="GO:0003700">
    <property type="term" value="F:DNA-binding transcription factor activity"/>
    <property type="evidence" value="ECO:0007669"/>
    <property type="project" value="TreeGrafter"/>
</dbReference>
<dbReference type="PANTHER" id="PTHR30055:SF219">
    <property type="entry name" value="TRANSCRIPTIONAL REGULATORY PROTEIN"/>
    <property type="match status" value="1"/>
</dbReference>
<keyword evidence="3 5" id="KW-0238">DNA-binding</keyword>
<dbReference type="Gene3D" id="1.10.357.10">
    <property type="entry name" value="Tetracycline Repressor, domain 2"/>
    <property type="match status" value="1"/>
</dbReference>
<evidence type="ECO:0000313" key="8">
    <source>
        <dbReference type="Proteomes" id="UP000516173"/>
    </source>
</evidence>
<keyword evidence="2" id="KW-0805">Transcription regulation</keyword>
<keyword evidence="1" id="KW-0678">Repressor</keyword>
<name>A0A7G1KUB9_9NOCA</name>
<dbReference type="SUPFAM" id="SSF46689">
    <property type="entry name" value="Homeodomain-like"/>
    <property type="match status" value="1"/>
</dbReference>
<dbReference type="GO" id="GO:0000976">
    <property type="term" value="F:transcription cis-regulatory region binding"/>
    <property type="evidence" value="ECO:0007669"/>
    <property type="project" value="TreeGrafter"/>
</dbReference>
<evidence type="ECO:0000313" key="7">
    <source>
        <dbReference type="EMBL" id="BCK58868.1"/>
    </source>
</evidence>
<organism evidence="7 8">
    <name type="scientific">Nocardia wallacei</name>
    <dbReference type="NCBI Taxonomy" id="480035"/>
    <lineage>
        <taxon>Bacteria</taxon>
        <taxon>Bacillati</taxon>
        <taxon>Actinomycetota</taxon>
        <taxon>Actinomycetes</taxon>
        <taxon>Mycobacteriales</taxon>
        <taxon>Nocardiaceae</taxon>
        <taxon>Nocardia</taxon>
    </lineage>
</organism>
<dbReference type="KEGG" id="nwl:NWFMUON74_66400"/>
<dbReference type="Pfam" id="PF13977">
    <property type="entry name" value="TetR_C_6"/>
    <property type="match status" value="1"/>
</dbReference>
<dbReference type="EMBL" id="AP023396">
    <property type="protein sequence ID" value="BCK58868.1"/>
    <property type="molecule type" value="Genomic_DNA"/>
</dbReference>
<dbReference type="InterPro" id="IPR009057">
    <property type="entry name" value="Homeodomain-like_sf"/>
</dbReference>
<dbReference type="AlphaFoldDB" id="A0A7G1KUB9"/>
<dbReference type="PRINTS" id="PR00455">
    <property type="entry name" value="HTHTETR"/>
</dbReference>
<proteinExistence type="predicted"/>
<dbReference type="PANTHER" id="PTHR30055">
    <property type="entry name" value="HTH-TYPE TRANSCRIPTIONAL REGULATOR RUTR"/>
    <property type="match status" value="1"/>
</dbReference>
<feature type="DNA-binding region" description="H-T-H motif" evidence="5">
    <location>
        <begin position="37"/>
        <end position="56"/>
    </location>
</feature>
<dbReference type="InterPro" id="IPR050109">
    <property type="entry name" value="HTH-type_TetR-like_transc_reg"/>
</dbReference>
<keyword evidence="8" id="KW-1185">Reference proteome</keyword>
<reference evidence="7 8" key="1">
    <citation type="submission" date="2020-08" db="EMBL/GenBank/DDBJ databases">
        <title>Genome Sequencing of Nocardia wallacei strain FMUON74 and assembly.</title>
        <authorList>
            <person name="Toyokawa M."/>
            <person name="Uesaka K."/>
        </authorList>
    </citation>
    <scope>NUCLEOTIDE SEQUENCE [LARGE SCALE GENOMIC DNA]</scope>
    <source>
        <strain evidence="7 8">FMUON74</strain>
    </source>
</reference>
<evidence type="ECO:0000256" key="2">
    <source>
        <dbReference type="ARBA" id="ARBA00023015"/>
    </source>
</evidence>
<evidence type="ECO:0000256" key="5">
    <source>
        <dbReference type="PROSITE-ProRule" id="PRU00335"/>
    </source>
</evidence>
<dbReference type="SUPFAM" id="SSF48498">
    <property type="entry name" value="Tetracyclin repressor-like, C-terminal domain"/>
    <property type="match status" value="1"/>
</dbReference>
<evidence type="ECO:0000256" key="3">
    <source>
        <dbReference type="ARBA" id="ARBA00023125"/>
    </source>
</evidence>
<dbReference type="Proteomes" id="UP000516173">
    <property type="component" value="Chromosome"/>
</dbReference>